<feature type="transmembrane region" description="Helical" evidence="5">
    <location>
        <begin position="62"/>
        <end position="84"/>
    </location>
</feature>
<comment type="caution">
    <text evidence="6">The sequence shown here is derived from an EMBL/GenBank/DDBJ whole genome shotgun (WGS) entry which is preliminary data.</text>
</comment>
<evidence type="ECO:0000256" key="3">
    <source>
        <dbReference type="ARBA" id="ARBA00022989"/>
    </source>
</evidence>
<dbReference type="InterPro" id="IPR035906">
    <property type="entry name" value="MetI-like_sf"/>
</dbReference>
<reference evidence="6 7" key="1">
    <citation type="submission" date="2020-06" db="EMBL/GenBank/DDBJ databases">
        <title>Description of novel acetic acid bacteria.</title>
        <authorList>
            <person name="Sombolestani A."/>
        </authorList>
    </citation>
    <scope>NUCLEOTIDE SEQUENCE [LARGE SCALE GENOMIC DNA]</scope>
    <source>
        <strain evidence="6 7">LMG 31431</strain>
    </source>
</reference>
<dbReference type="AlphaFoldDB" id="A0A7Y7IUA2"/>
<name>A0A7Y7IUA2_9PROT</name>
<keyword evidence="4 5" id="KW-0472">Membrane</keyword>
<proteinExistence type="predicted"/>
<feature type="transmembrane region" description="Helical" evidence="5">
    <location>
        <begin position="105"/>
        <end position="132"/>
    </location>
</feature>
<keyword evidence="2 5" id="KW-0812">Transmembrane</keyword>
<dbReference type="Proteomes" id="UP000534870">
    <property type="component" value="Unassembled WGS sequence"/>
</dbReference>
<organism evidence="6 7">
    <name type="scientific">Nguyenibacter vanlangensis</name>
    <dbReference type="NCBI Taxonomy" id="1216886"/>
    <lineage>
        <taxon>Bacteria</taxon>
        <taxon>Pseudomonadati</taxon>
        <taxon>Pseudomonadota</taxon>
        <taxon>Alphaproteobacteria</taxon>
        <taxon>Acetobacterales</taxon>
        <taxon>Acetobacteraceae</taxon>
        <taxon>Nguyenibacter</taxon>
    </lineage>
</organism>
<evidence type="ECO:0000313" key="6">
    <source>
        <dbReference type="EMBL" id="NVN09945.1"/>
    </source>
</evidence>
<feature type="transmembrane region" description="Helical" evidence="5">
    <location>
        <begin position="31"/>
        <end position="50"/>
    </location>
</feature>
<comment type="subcellular location">
    <subcellularLocation>
        <location evidence="1">Membrane</location>
        <topology evidence="1">Multi-pass membrane protein</topology>
    </subcellularLocation>
</comment>
<evidence type="ECO:0000256" key="1">
    <source>
        <dbReference type="ARBA" id="ARBA00004141"/>
    </source>
</evidence>
<evidence type="ECO:0000256" key="2">
    <source>
        <dbReference type="ARBA" id="ARBA00022692"/>
    </source>
</evidence>
<evidence type="ECO:0000313" key="7">
    <source>
        <dbReference type="Proteomes" id="UP000534870"/>
    </source>
</evidence>
<dbReference type="SUPFAM" id="SSF161098">
    <property type="entry name" value="MetI-like"/>
    <property type="match status" value="1"/>
</dbReference>
<accession>A0A7Y7IUA2</accession>
<protein>
    <submittedName>
        <fullName evidence="6">Uncharacterized protein</fullName>
    </submittedName>
</protein>
<dbReference type="EMBL" id="JABXXP010000010">
    <property type="protein sequence ID" value="NVN09945.1"/>
    <property type="molecule type" value="Genomic_DNA"/>
</dbReference>
<evidence type="ECO:0000256" key="5">
    <source>
        <dbReference type="SAM" id="Phobius"/>
    </source>
</evidence>
<keyword evidence="3 5" id="KW-1133">Transmembrane helix</keyword>
<dbReference type="GO" id="GO:0016020">
    <property type="term" value="C:membrane"/>
    <property type="evidence" value="ECO:0007669"/>
    <property type="project" value="UniProtKB-SubCell"/>
</dbReference>
<dbReference type="Gene3D" id="1.10.3720.10">
    <property type="entry name" value="MetI-like"/>
    <property type="match status" value="1"/>
</dbReference>
<feature type="transmembrane region" description="Helical" evidence="5">
    <location>
        <begin position="6"/>
        <end position="24"/>
    </location>
</feature>
<evidence type="ECO:0000256" key="4">
    <source>
        <dbReference type="ARBA" id="ARBA00023136"/>
    </source>
</evidence>
<gene>
    <name evidence="6" type="ORF">HUK84_02065</name>
</gene>
<sequence>MLTLAGGSGGATLIFLVCLALRGLRIACALIAARIMASMLLIPGVMVAASPSLLPDGMITGALLRGACLVPMIVLLPLRALSALPRDMTRTARGLGAGQAARLRMLWLPLLGPAVLAAMALAMAATILLALYGGSRGRPLVFSATTQSHMIVDHDRYSSILADSAPGRNDGRGMGSAV</sequence>